<dbReference type="STRING" id="1121895.GCA_000378485_03739"/>
<dbReference type="AlphaFoldDB" id="A0A0A2M9A5"/>
<accession>A0A0A2M9A5</accession>
<keyword evidence="3" id="KW-1185">Reference proteome</keyword>
<dbReference type="OrthoDB" id="1652165at2"/>
<dbReference type="NCBIfam" id="NF033708">
    <property type="entry name" value="T9SS_Cterm_ChiA"/>
    <property type="match status" value="1"/>
</dbReference>
<name>A0A0A2M9A5_9FLAO</name>
<evidence type="ECO:0008006" key="4">
    <source>
        <dbReference type="Google" id="ProtNLM"/>
    </source>
</evidence>
<organism evidence="2 3">
    <name type="scientific">Flavobacterium rivuli WB 3.3-2 = DSM 21788</name>
    <dbReference type="NCBI Taxonomy" id="1121895"/>
    <lineage>
        <taxon>Bacteria</taxon>
        <taxon>Pseudomonadati</taxon>
        <taxon>Bacteroidota</taxon>
        <taxon>Flavobacteriia</taxon>
        <taxon>Flavobacteriales</taxon>
        <taxon>Flavobacteriaceae</taxon>
        <taxon>Flavobacterium</taxon>
    </lineage>
</organism>
<dbReference type="RefSeq" id="WP_020214915.1">
    <property type="nucleotide sequence ID" value="NZ_JRLX01000032.1"/>
</dbReference>
<protein>
    <recommendedName>
        <fullName evidence="4">T9SS sorting signal type C domain-containing protein</fullName>
    </recommendedName>
</protein>
<evidence type="ECO:0000313" key="3">
    <source>
        <dbReference type="Proteomes" id="UP000030152"/>
    </source>
</evidence>
<evidence type="ECO:0000313" key="2">
    <source>
        <dbReference type="EMBL" id="KGO84885.1"/>
    </source>
</evidence>
<dbReference type="eggNOG" id="COG1345">
    <property type="taxonomic scope" value="Bacteria"/>
</dbReference>
<feature type="chain" id="PRO_5002002891" description="T9SS sorting signal type C domain-containing protein" evidence="1">
    <location>
        <begin position="30"/>
        <end position="588"/>
    </location>
</feature>
<comment type="caution">
    <text evidence="2">The sequence shown here is derived from an EMBL/GenBank/DDBJ whole genome shotgun (WGS) entry which is preliminary data.</text>
</comment>
<gene>
    <name evidence="2" type="ORF">Q765_19145</name>
</gene>
<evidence type="ECO:0000256" key="1">
    <source>
        <dbReference type="SAM" id="SignalP"/>
    </source>
</evidence>
<sequence>MKIFTTPLNLKFLCLAMVFMLCGTLAANAQNNTTGGCSVTTTWNGTAWSNGEPNTGVRAVITGNFTSSANIFACNLTVNNGAHVTISAGTTLTVNNEISVNSNSLLVIQNNANLVQINDSAVNNGTITVLRNSSSLYRLDYTLWSSPVSGQQLQSFSPATSSNRFYNYTYSTDNSGNVSEMYSSVNAAANFETGKSYLIRMPNADNASGYNNGTTALTFQGSFTGVPTNGTVTKTLATLGNRYTAVGNPYASAINVQDFFAANSEVLDPAAGLYFWRKKNDTNAGSYATLTRDAYVYNHANGQEQFGGEQWDELFNEASSQNWVINPGQGFLVKTAEGVANPQLVFNNAMRRGDVHNNQFFRTAEDDQKSRVWLNLTGNDAFSQTAIVYSNTATTGLDYGRDGKLITSGTVAFYSIADATDLTIQARPAFQNNDVVVMGYMANTAGNYTVSMHRKDGIFTEGQNIYIKDNVTGAIHNLNNDDYSFTTAAGTFNDRFTVVYTTEVLGNNTPAITNNDVIVYKQNAAINISAGTNQITDVAVYDISGRKLYGSSSVNASQTVINGLQVAQEMLIVEINTVKGKVSKKILF</sequence>
<proteinExistence type="predicted"/>
<reference evidence="2 3" key="1">
    <citation type="submission" date="2013-09" db="EMBL/GenBank/DDBJ databases">
        <authorList>
            <person name="Zeng Z."/>
            <person name="Chen C."/>
        </authorList>
    </citation>
    <scope>NUCLEOTIDE SEQUENCE [LARGE SCALE GENOMIC DNA]</scope>
    <source>
        <strain evidence="2 3">WB 3.3-2</strain>
    </source>
</reference>
<keyword evidence="1" id="KW-0732">Signal</keyword>
<dbReference type="Proteomes" id="UP000030152">
    <property type="component" value="Unassembled WGS sequence"/>
</dbReference>
<feature type="signal peptide" evidence="1">
    <location>
        <begin position="1"/>
        <end position="29"/>
    </location>
</feature>
<dbReference type="EMBL" id="JRLX01000032">
    <property type="protein sequence ID" value="KGO84885.1"/>
    <property type="molecule type" value="Genomic_DNA"/>
</dbReference>